<dbReference type="Proteomes" id="UP000265520">
    <property type="component" value="Unassembled WGS sequence"/>
</dbReference>
<name>A0A392UTP1_9FABA</name>
<proteinExistence type="predicted"/>
<dbReference type="EMBL" id="LXQA010972855">
    <property type="protein sequence ID" value="MCI79398.1"/>
    <property type="molecule type" value="Genomic_DNA"/>
</dbReference>
<evidence type="ECO:0000313" key="1">
    <source>
        <dbReference type="EMBL" id="MCI79398.1"/>
    </source>
</evidence>
<keyword evidence="2" id="KW-1185">Reference proteome</keyword>
<protein>
    <submittedName>
        <fullName evidence="1">Uncharacterized protein</fullName>
    </submittedName>
</protein>
<dbReference type="AlphaFoldDB" id="A0A392UTP1"/>
<evidence type="ECO:0000313" key="2">
    <source>
        <dbReference type="Proteomes" id="UP000265520"/>
    </source>
</evidence>
<reference evidence="1 2" key="1">
    <citation type="journal article" date="2018" name="Front. Plant Sci.">
        <title>Red Clover (Trifolium pratense) and Zigzag Clover (T. medium) - A Picture of Genomic Similarities and Differences.</title>
        <authorList>
            <person name="Dluhosova J."/>
            <person name="Istvanek J."/>
            <person name="Nedelnik J."/>
            <person name="Repkova J."/>
        </authorList>
    </citation>
    <scope>NUCLEOTIDE SEQUENCE [LARGE SCALE GENOMIC DNA]</scope>
    <source>
        <strain evidence="2">cv. 10/8</strain>
        <tissue evidence="1">Leaf</tissue>
    </source>
</reference>
<comment type="caution">
    <text evidence="1">The sequence shown here is derived from an EMBL/GenBank/DDBJ whole genome shotgun (WGS) entry which is preliminary data.</text>
</comment>
<sequence length="41" mass="4616">MRFPPLRVGSLKEDHEDSAADVGFQASSSPCVWMEECFEVK</sequence>
<accession>A0A392UTP1</accession>
<organism evidence="1 2">
    <name type="scientific">Trifolium medium</name>
    <dbReference type="NCBI Taxonomy" id="97028"/>
    <lineage>
        <taxon>Eukaryota</taxon>
        <taxon>Viridiplantae</taxon>
        <taxon>Streptophyta</taxon>
        <taxon>Embryophyta</taxon>
        <taxon>Tracheophyta</taxon>
        <taxon>Spermatophyta</taxon>
        <taxon>Magnoliopsida</taxon>
        <taxon>eudicotyledons</taxon>
        <taxon>Gunneridae</taxon>
        <taxon>Pentapetalae</taxon>
        <taxon>rosids</taxon>
        <taxon>fabids</taxon>
        <taxon>Fabales</taxon>
        <taxon>Fabaceae</taxon>
        <taxon>Papilionoideae</taxon>
        <taxon>50 kb inversion clade</taxon>
        <taxon>NPAAA clade</taxon>
        <taxon>Hologalegina</taxon>
        <taxon>IRL clade</taxon>
        <taxon>Trifolieae</taxon>
        <taxon>Trifolium</taxon>
    </lineage>
</organism>